<feature type="region of interest" description="Disordered" evidence="1">
    <location>
        <begin position="1"/>
        <end position="61"/>
    </location>
</feature>
<feature type="compositionally biased region" description="Polar residues" evidence="1">
    <location>
        <begin position="242"/>
        <end position="252"/>
    </location>
</feature>
<comment type="caution">
    <text evidence="3">The sequence shown here is derived from an EMBL/GenBank/DDBJ whole genome shotgun (WGS) entry which is preliminary data.</text>
</comment>
<gene>
    <name evidence="3" type="ORF">D9619_011889</name>
</gene>
<feature type="compositionally biased region" description="Polar residues" evidence="1">
    <location>
        <begin position="844"/>
        <end position="864"/>
    </location>
</feature>
<feature type="region of interest" description="Disordered" evidence="1">
    <location>
        <begin position="836"/>
        <end position="867"/>
    </location>
</feature>
<feature type="compositionally biased region" description="Polar residues" evidence="1">
    <location>
        <begin position="1081"/>
        <end position="1092"/>
    </location>
</feature>
<organism evidence="3 4">
    <name type="scientific">Psilocybe cf. subviscida</name>
    <dbReference type="NCBI Taxonomy" id="2480587"/>
    <lineage>
        <taxon>Eukaryota</taxon>
        <taxon>Fungi</taxon>
        <taxon>Dikarya</taxon>
        <taxon>Basidiomycota</taxon>
        <taxon>Agaricomycotina</taxon>
        <taxon>Agaricomycetes</taxon>
        <taxon>Agaricomycetidae</taxon>
        <taxon>Agaricales</taxon>
        <taxon>Agaricineae</taxon>
        <taxon>Strophariaceae</taxon>
        <taxon>Psilocybe</taxon>
    </lineage>
</organism>
<sequence length="1170" mass="128384">MPKGKIIQDDDDSSINKVKWTNKSRQGGRQHTRSLPVPTSTDSEASAPKRARVGDGPANMEYEPIDFTQPYEITPDNTTTPKVRTSTLQNDYLLQFLARRSQLLESLYLSEHKTANAFCTKCRKNNGLYRCSDCFGQNLLCVECTQEVHTNLPFHRIQQWCGSHFTRAALWQVGVKLFLGHGGMPCPSLLVQHCAVEDGAAAGEETHCEAAAVLADDRTSAVHTSDIAAVDMCDHQRAPPRTGSSIPQSGVSMQGAVQGGVNDSPNSRRLDTDGRDPTSDIDGSEIGLTAEERIALIREELYDPEEEFDEDIDIGVNGSPAGMEEDFIAVEQPMFCPLPPLKDAAGDRFIRIVSTTGIHELAVAPCFCAGAADEYLQFMEIQLFPASYKRVSTAFTFAAMDDFRLQNLECKRAEVFDDHKGDSNWKKMIGITATISKKYKRAEIQDEDARVAFQDITDAAPEDIVEVWDAEIVKAEIDRMQNVKAMNILRNRLTKEISKKELIVMLTDAETEMHGDLGHTAWIAAGLDLEEEQIVIGRLVKHLGPSPTLTEKLDLAKMRQKLRVKIGKFADLARTIIGAAAVDLLAAKRAAVNDVKWTSDEDDWVDGEVRFEIRRSARDPECDELPLPIAFLSLPAGVQSRIRNLHNLTTKEYELRGGQANDALQRIREDLSHLAWHYKTRVRQAKSTKQVTRSWDGVHLLNKHWRSYRLIYGRARDKMISCMSDAEYYFMQAAHAFHGPGSLKIRLFSAICGSINEHVHPSVDAEILADTPSIKFWFNSVGDGVVPRLTLDDIEFHVDKYITVTSERLGAPSDTFEHFKWCKVIERINASVKDLQRSGRGANSDPTNSSAAVTTSGSNLSSSAAGKYTADVTPTPGGGLDTPIAATVADNILIGPSASTAIPNTVVNGAANPTIIAGGSQAAATPTVPGIVPPTPPAVNRNDYHTQGPRSVRSVLYDIRDVAYGAHCSIDAAHHTASENRRQTSYRMAQLAVLQNIYLADDQPWESPGVLTKKARKGLEEEHHYTFYNGFIDTGRGLPGAMGGISTIPSDYRSMFHLTQIPPLKPPVSPGMPLPGIGVSSTYQQSLSTSPNEAPAAMRPSTQRVTTASNFDDSTVAAVPRDYDYHSDAASNIDADGEDDLEDLIDVPFVDNTVTSSEGSMGNTSEDEDE</sequence>
<keyword evidence="4" id="KW-1185">Reference proteome</keyword>
<evidence type="ECO:0000259" key="2">
    <source>
        <dbReference type="Pfam" id="PF18803"/>
    </source>
</evidence>
<proteinExistence type="predicted"/>
<feature type="compositionally biased region" description="Polar residues" evidence="1">
    <location>
        <begin position="1100"/>
        <end position="1113"/>
    </location>
</feature>
<feature type="region of interest" description="Disordered" evidence="1">
    <location>
        <begin position="1081"/>
        <end position="1113"/>
    </location>
</feature>
<dbReference type="CDD" id="cd19757">
    <property type="entry name" value="Bbox1"/>
    <property type="match status" value="1"/>
</dbReference>
<evidence type="ECO:0000313" key="4">
    <source>
        <dbReference type="Proteomes" id="UP000567179"/>
    </source>
</evidence>
<dbReference type="EMBL" id="JAACJJ010000044">
    <property type="protein sequence ID" value="KAF5314234.1"/>
    <property type="molecule type" value="Genomic_DNA"/>
</dbReference>
<dbReference type="AlphaFoldDB" id="A0A8H5EVU4"/>
<feature type="region of interest" description="Disordered" evidence="1">
    <location>
        <begin position="1150"/>
        <end position="1170"/>
    </location>
</feature>
<feature type="compositionally biased region" description="Basic residues" evidence="1">
    <location>
        <begin position="20"/>
        <end position="32"/>
    </location>
</feature>
<protein>
    <recommendedName>
        <fullName evidence="2">CxC2-like cysteine cluster KDZ transposase-associated domain-containing protein</fullName>
    </recommendedName>
</protein>
<dbReference type="Proteomes" id="UP000567179">
    <property type="component" value="Unassembled WGS sequence"/>
</dbReference>
<evidence type="ECO:0000313" key="3">
    <source>
        <dbReference type="EMBL" id="KAF5314234.1"/>
    </source>
</evidence>
<name>A0A8H5EVU4_9AGAR</name>
<feature type="compositionally biased region" description="Polar residues" evidence="1">
    <location>
        <begin position="1152"/>
        <end position="1164"/>
    </location>
</feature>
<dbReference type="OrthoDB" id="3004525at2759"/>
<dbReference type="InterPro" id="IPR041457">
    <property type="entry name" value="CxC2_KDZ-assoc"/>
</dbReference>
<feature type="domain" description="CxC2-like cysteine cluster KDZ transposase-associated" evidence="2">
    <location>
        <begin position="347"/>
        <end position="412"/>
    </location>
</feature>
<evidence type="ECO:0000256" key="1">
    <source>
        <dbReference type="SAM" id="MobiDB-lite"/>
    </source>
</evidence>
<accession>A0A8H5EVU4</accession>
<dbReference type="Pfam" id="PF18803">
    <property type="entry name" value="CxC2"/>
    <property type="match status" value="1"/>
</dbReference>
<feature type="compositionally biased region" description="Basic and acidic residues" evidence="1">
    <location>
        <begin position="266"/>
        <end position="278"/>
    </location>
</feature>
<reference evidence="3 4" key="1">
    <citation type="journal article" date="2020" name="ISME J.">
        <title>Uncovering the hidden diversity of litter-decomposition mechanisms in mushroom-forming fungi.</title>
        <authorList>
            <person name="Floudas D."/>
            <person name="Bentzer J."/>
            <person name="Ahren D."/>
            <person name="Johansson T."/>
            <person name="Persson P."/>
            <person name="Tunlid A."/>
        </authorList>
    </citation>
    <scope>NUCLEOTIDE SEQUENCE [LARGE SCALE GENOMIC DNA]</scope>
    <source>
        <strain evidence="3 4">CBS 101986</strain>
    </source>
</reference>
<feature type="region of interest" description="Disordered" evidence="1">
    <location>
        <begin position="237"/>
        <end position="283"/>
    </location>
</feature>